<keyword evidence="3" id="KW-1185">Reference proteome</keyword>
<organism evidence="2 3">
    <name type="scientific">Phanerochaete sordida</name>
    <dbReference type="NCBI Taxonomy" id="48140"/>
    <lineage>
        <taxon>Eukaryota</taxon>
        <taxon>Fungi</taxon>
        <taxon>Dikarya</taxon>
        <taxon>Basidiomycota</taxon>
        <taxon>Agaricomycotina</taxon>
        <taxon>Agaricomycetes</taxon>
        <taxon>Polyporales</taxon>
        <taxon>Phanerochaetaceae</taxon>
        <taxon>Phanerochaete</taxon>
    </lineage>
</organism>
<feature type="compositionally biased region" description="Basic residues" evidence="1">
    <location>
        <begin position="98"/>
        <end position="118"/>
    </location>
</feature>
<feature type="region of interest" description="Disordered" evidence="1">
    <location>
        <begin position="37"/>
        <end position="58"/>
    </location>
</feature>
<accession>A0A9P3LIA4</accession>
<comment type="caution">
    <text evidence="2">The sequence shown here is derived from an EMBL/GenBank/DDBJ whole genome shotgun (WGS) entry which is preliminary data.</text>
</comment>
<protein>
    <submittedName>
        <fullName evidence="2">Uncharacterized protein</fullName>
    </submittedName>
</protein>
<evidence type="ECO:0000313" key="3">
    <source>
        <dbReference type="Proteomes" id="UP000703269"/>
    </source>
</evidence>
<dbReference type="EMBL" id="BPQB01000056">
    <property type="protein sequence ID" value="GJE96160.1"/>
    <property type="molecule type" value="Genomic_DNA"/>
</dbReference>
<reference evidence="2 3" key="1">
    <citation type="submission" date="2021-08" db="EMBL/GenBank/DDBJ databases">
        <title>Draft Genome Sequence of Phanerochaete sordida strain YK-624.</title>
        <authorList>
            <person name="Mori T."/>
            <person name="Dohra H."/>
            <person name="Suzuki T."/>
            <person name="Kawagishi H."/>
            <person name="Hirai H."/>
        </authorList>
    </citation>
    <scope>NUCLEOTIDE SEQUENCE [LARGE SCALE GENOMIC DNA]</scope>
    <source>
        <strain evidence="2 3">YK-624</strain>
    </source>
</reference>
<feature type="compositionally biased region" description="Basic residues" evidence="1">
    <location>
        <begin position="43"/>
        <end position="58"/>
    </location>
</feature>
<gene>
    <name evidence="2" type="ORF">PsYK624_123530</name>
</gene>
<evidence type="ECO:0000313" key="2">
    <source>
        <dbReference type="EMBL" id="GJE96160.1"/>
    </source>
</evidence>
<feature type="region of interest" description="Disordered" evidence="1">
    <location>
        <begin position="134"/>
        <end position="204"/>
    </location>
</feature>
<name>A0A9P3LIA4_9APHY</name>
<feature type="region of interest" description="Disordered" evidence="1">
    <location>
        <begin position="91"/>
        <end position="118"/>
    </location>
</feature>
<feature type="compositionally biased region" description="Low complexity" evidence="1">
    <location>
        <begin position="134"/>
        <end position="150"/>
    </location>
</feature>
<sequence>MPAPQSSATIQARRPVLEHVSVFPSRSHGHVLTRLDQKPDGRHIHRERKPRRATRSRPRAPLVEFAVCGVRLHRCRPTTASTNERRVAAAARDALRAASRRQPGRAAQRAHARAHAVRRRARLRVAAGARAARARGRTAALGAGQRARAALRGDRRGRRAGAAERARGAGQRARGEPAGGARGARGAQGCRARGPGGDGGLGRALPVRASRSELRVLEVVI</sequence>
<evidence type="ECO:0000256" key="1">
    <source>
        <dbReference type="SAM" id="MobiDB-lite"/>
    </source>
</evidence>
<proteinExistence type="predicted"/>
<feature type="compositionally biased region" description="Low complexity" evidence="1">
    <location>
        <begin position="184"/>
        <end position="193"/>
    </location>
</feature>
<dbReference type="AlphaFoldDB" id="A0A9P3LIA4"/>
<dbReference type="Proteomes" id="UP000703269">
    <property type="component" value="Unassembled WGS sequence"/>
</dbReference>